<dbReference type="AlphaFoldDB" id="A0A7X6AUH1"/>
<sequence length="306" mass="31964">MELRQLEYFVAVAEERNFTRAAEKVHVAQPGVSAQIRRLERELGQQLLDRSGRSVRLTEAGAAVLPYARAALAAVAGARLAVDELTGLLRGHVAVGTVTSHSVDLPGLLAEFHNAHPAVEITLTEATSADLLEGLRTGRLDAAIVSVGPTTPPGVELEVITDQPIVAAVGPGHELAVHSAISLDTLRGRALISLPRGTGLRTRIDEACAAAGFTPHIAFEASDPEVLAQLAERGLGAAILPGAFAEARSDRLRSILIDRPALRGRLAFAWRADGPSGPAGRTFVERARTALAAGAATPSDPDRAAG</sequence>
<dbReference type="InterPro" id="IPR005119">
    <property type="entry name" value="LysR_subst-bd"/>
</dbReference>
<organism evidence="6 7">
    <name type="scientific">Streptomyces malaysiensis</name>
    <dbReference type="NCBI Taxonomy" id="92644"/>
    <lineage>
        <taxon>Bacteria</taxon>
        <taxon>Bacillati</taxon>
        <taxon>Actinomycetota</taxon>
        <taxon>Actinomycetes</taxon>
        <taxon>Kitasatosporales</taxon>
        <taxon>Streptomycetaceae</taxon>
        <taxon>Streptomyces</taxon>
        <taxon>Streptomyces violaceusniger group</taxon>
    </lineage>
</organism>
<dbReference type="PRINTS" id="PR00039">
    <property type="entry name" value="HTHLYSR"/>
</dbReference>
<dbReference type="GO" id="GO:0032993">
    <property type="term" value="C:protein-DNA complex"/>
    <property type="evidence" value="ECO:0007669"/>
    <property type="project" value="TreeGrafter"/>
</dbReference>
<dbReference type="Gene3D" id="3.40.190.290">
    <property type="match status" value="1"/>
</dbReference>
<gene>
    <name evidence="6" type="ORF">SMALB_0794</name>
</gene>
<feature type="domain" description="HTH lysR-type" evidence="5">
    <location>
        <begin position="1"/>
        <end position="58"/>
    </location>
</feature>
<dbReference type="CDD" id="cd08436">
    <property type="entry name" value="PBP2_LTTR_like_3"/>
    <property type="match status" value="1"/>
</dbReference>
<dbReference type="PANTHER" id="PTHR30346:SF28">
    <property type="entry name" value="HTH-TYPE TRANSCRIPTIONAL REGULATOR CYNR"/>
    <property type="match status" value="1"/>
</dbReference>
<accession>A0A7X6AUH1</accession>
<dbReference type="SUPFAM" id="SSF53850">
    <property type="entry name" value="Periplasmic binding protein-like II"/>
    <property type="match status" value="1"/>
</dbReference>
<dbReference type="InterPro" id="IPR036390">
    <property type="entry name" value="WH_DNA-bd_sf"/>
</dbReference>
<evidence type="ECO:0000259" key="5">
    <source>
        <dbReference type="PROSITE" id="PS50931"/>
    </source>
</evidence>
<dbReference type="Gene3D" id="1.10.10.10">
    <property type="entry name" value="Winged helix-like DNA-binding domain superfamily/Winged helix DNA-binding domain"/>
    <property type="match status" value="1"/>
</dbReference>
<comment type="similarity">
    <text evidence="1">Belongs to the LysR transcriptional regulatory family.</text>
</comment>
<evidence type="ECO:0000256" key="4">
    <source>
        <dbReference type="ARBA" id="ARBA00023163"/>
    </source>
</evidence>
<keyword evidence="3" id="KW-0238">DNA-binding</keyword>
<dbReference type="RefSeq" id="WP_167499884.1">
    <property type="nucleotide sequence ID" value="NZ_JAALLH010000001.1"/>
</dbReference>
<protein>
    <submittedName>
        <fullName evidence="6">LysR family transcriptional regulator</fullName>
    </submittedName>
</protein>
<dbReference type="GO" id="GO:0003677">
    <property type="term" value="F:DNA binding"/>
    <property type="evidence" value="ECO:0007669"/>
    <property type="project" value="UniProtKB-KW"/>
</dbReference>
<dbReference type="Pfam" id="PF03466">
    <property type="entry name" value="LysR_substrate"/>
    <property type="match status" value="1"/>
</dbReference>
<dbReference type="PROSITE" id="PS50931">
    <property type="entry name" value="HTH_LYSR"/>
    <property type="match status" value="1"/>
</dbReference>
<evidence type="ECO:0000256" key="2">
    <source>
        <dbReference type="ARBA" id="ARBA00023015"/>
    </source>
</evidence>
<comment type="caution">
    <text evidence="6">The sequence shown here is derived from an EMBL/GenBank/DDBJ whole genome shotgun (WGS) entry which is preliminary data.</text>
</comment>
<evidence type="ECO:0000313" key="7">
    <source>
        <dbReference type="Proteomes" id="UP000536624"/>
    </source>
</evidence>
<evidence type="ECO:0000256" key="3">
    <source>
        <dbReference type="ARBA" id="ARBA00023125"/>
    </source>
</evidence>
<keyword evidence="2" id="KW-0805">Transcription regulation</keyword>
<keyword evidence="4" id="KW-0804">Transcription</keyword>
<dbReference type="InterPro" id="IPR036388">
    <property type="entry name" value="WH-like_DNA-bd_sf"/>
</dbReference>
<dbReference type="PANTHER" id="PTHR30346">
    <property type="entry name" value="TRANSCRIPTIONAL DUAL REGULATOR HCAR-RELATED"/>
    <property type="match status" value="1"/>
</dbReference>
<dbReference type="Pfam" id="PF00126">
    <property type="entry name" value="HTH_1"/>
    <property type="match status" value="1"/>
</dbReference>
<dbReference type="FunFam" id="1.10.10.10:FF:000001">
    <property type="entry name" value="LysR family transcriptional regulator"/>
    <property type="match status" value="1"/>
</dbReference>
<dbReference type="SUPFAM" id="SSF46785">
    <property type="entry name" value="Winged helix' DNA-binding domain"/>
    <property type="match status" value="1"/>
</dbReference>
<evidence type="ECO:0000313" key="6">
    <source>
        <dbReference type="EMBL" id="NIY62873.1"/>
    </source>
</evidence>
<dbReference type="InterPro" id="IPR000847">
    <property type="entry name" value="LysR_HTH_N"/>
</dbReference>
<proteinExistence type="inferred from homology"/>
<dbReference type="GO" id="GO:0003700">
    <property type="term" value="F:DNA-binding transcription factor activity"/>
    <property type="evidence" value="ECO:0007669"/>
    <property type="project" value="InterPro"/>
</dbReference>
<evidence type="ECO:0000256" key="1">
    <source>
        <dbReference type="ARBA" id="ARBA00009437"/>
    </source>
</evidence>
<name>A0A7X6AUH1_STRMQ</name>
<dbReference type="EMBL" id="JAALLH010000001">
    <property type="protein sequence ID" value="NIY62873.1"/>
    <property type="molecule type" value="Genomic_DNA"/>
</dbReference>
<reference evidence="6 7" key="1">
    <citation type="submission" date="2020-02" db="EMBL/GenBank/DDBJ databases">
        <title>Streptomyces malaysiensis DSM14702 (JHCC583434, PFL_A843) Genome sequencing and assembly.</title>
        <authorList>
            <person name="Samborskyy M."/>
        </authorList>
    </citation>
    <scope>NUCLEOTIDE SEQUENCE [LARGE SCALE GENOMIC DNA]</scope>
    <source>
        <strain evidence="6 7">DSM 14702</strain>
    </source>
</reference>
<dbReference type="Proteomes" id="UP000536624">
    <property type="component" value="Unassembled WGS sequence"/>
</dbReference>